<gene>
    <name evidence="3" type="ORF">DB32_000918</name>
</gene>
<dbReference type="Proteomes" id="UP000034883">
    <property type="component" value="Chromosome"/>
</dbReference>
<dbReference type="AlphaFoldDB" id="A0A0F6SDN8"/>
<proteinExistence type="predicted"/>
<sequence length="219" mass="23466">MSTPIALVLALSIVLAAPAATAQEGPDPSPSDAAQTELDPQRLRHLLGVRETMADWMTGLGIAAWVSLTTTAILGAISFHDRYGFAGRYEDTPCAQGTAVWNEYCEGTVWPHAIAGGITTTLYVTTSMLGMFMPDPLHLGDQDDARGERIRIHRTIRIATTSLIIAQALLGLFISNADDWFGIDRQQHFDAMQALSVTHMALGAAAIVSLSAQGAVMIF</sequence>
<keyword evidence="1" id="KW-1133">Transmembrane helix</keyword>
<feature type="signal peptide" evidence="2">
    <location>
        <begin position="1"/>
        <end position="22"/>
    </location>
</feature>
<evidence type="ECO:0000256" key="1">
    <source>
        <dbReference type="SAM" id="Phobius"/>
    </source>
</evidence>
<dbReference type="EMBL" id="CP011125">
    <property type="protein sequence ID" value="AKF03769.1"/>
    <property type="molecule type" value="Genomic_DNA"/>
</dbReference>
<feature type="transmembrane region" description="Helical" evidence="1">
    <location>
        <begin position="56"/>
        <end position="79"/>
    </location>
</feature>
<accession>A0A0F6SDN8</accession>
<feature type="chain" id="PRO_5002509961" evidence="2">
    <location>
        <begin position="23"/>
        <end position="219"/>
    </location>
</feature>
<keyword evidence="1" id="KW-0472">Membrane</keyword>
<evidence type="ECO:0000256" key="2">
    <source>
        <dbReference type="SAM" id="SignalP"/>
    </source>
</evidence>
<keyword evidence="2" id="KW-0732">Signal</keyword>
<feature type="transmembrane region" description="Helical" evidence="1">
    <location>
        <begin position="156"/>
        <end position="174"/>
    </location>
</feature>
<keyword evidence="1" id="KW-0812">Transmembrane</keyword>
<dbReference type="RefSeq" id="WP_053231193.1">
    <property type="nucleotide sequence ID" value="NZ_CP011125.1"/>
</dbReference>
<feature type="transmembrane region" description="Helical" evidence="1">
    <location>
        <begin position="194"/>
        <end position="218"/>
    </location>
</feature>
<organism evidence="3 4">
    <name type="scientific">Sandaracinus amylolyticus</name>
    <dbReference type="NCBI Taxonomy" id="927083"/>
    <lineage>
        <taxon>Bacteria</taxon>
        <taxon>Pseudomonadati</taxon>
        <taxon>Myxococcota</taxon>
        <taxon>Polyangia</taxon>
        <taxon>Polyangiales</taxon>
        <taxon>Sandaracinaceae</taxon>
        <taxon>Sandaracinus</taxon>
    </lineage>
</organism>
<evidence type="ECO:0000313" key="4">
    <source>
        <dbReference type="Proteomes" id="UP000034883"/>
    </source>
</evidence>
<keyword evidence="4" id="KW-1185">Reference proteome</keyword>
<name>A0A0F6SDN8_9BACT</name>
<protein>
    <submittedName>
        <fullName evidence="3">Uncharacterized protein</fullName>
    </submittedName>
</protein>
<dbReference type="KEGG" id="samy:DB32_000918"/>
<reference evidence="3 4" key="1">
    <citation type="submission" date="2015-03" db="EMBL/GenBank/DDBJ databases">
        <title>Genome assembly of Sandaracinus amylolyticus DSM 53668.</title>
        <authorList>
            <person name="Sharma G."/>
            <person name="Subramanian S."/>
        </authorList>
    </citation>
    <scope>NUCLEOTIDE SEQUENCE [LARGE SCALE GENOMIC DNA]</scope>
    <source>
        <strain evidence="3 4">DSM 53668</strain>
    </source>
</reference>
<evidence type="ECO:0000313" key="3">
    <source>
        <dbReference type="EMBL" id="AKF03769.1"/>
    </source>
</evidence>